<dbReference type="Pfam" id="PF14580">
    <property type="entry name" value="LRR_9"/>
    <property type="match status" value="1"/>
</dbReference>
<dbReference type="Proteomes" id="UP000887568">
    <property type="component" value="Unplaced"/>
</dbReference>
<evidence type="ECO:0008006" key="6">
    <source>
        <dbReference type="Google" id="ProtNLM"/>
    </source>
</evidence>
<dbReference type="InterPro" id="IPR032675">
    <property type="entry name" value="LRR_dom_sf"/>
</dbReference>
<feature type="compositionally biased region" description="Acidic residues" evidence="3">
    <location>
        <begin position="258"/>
        <end position="271"/>
    </location>
</feature>
<sequence>MKKSTNKSKSPTAATKPKTAPKDQLAAKTTANRPKSKPRAPSGDGSRKGEAAGPSVDAEEVLQSLEEKYQMQCEEAEMPVVASKPVRINLSLIARRNLPPDIASGSHEKLIQAISKLTHLRLDRENIGEIDDLEMMGPVTNLYLQQNRIRKIENLESLQSLRFLTLADNQIERVENLSVLPELKLLDLSSNQIRDFNTDELPKTLLILNMEGNPCSQQPEYRKRILLAFPNLKQLDGDDVTRQERLEAGCDALAPSSDEADDEEDIEDGTEEITGQSAEDVLQLSADLIKQSRLRSQRQATEHYKHMEQLVAARSQSQLAMNSARSSLGMTPRSEGATSALGNGRWSAGSSASR</sequence>
<dbReference type="EnsemblMetazoa" id="XM_038189276.1">
    <property type="protein sequence ID" value="XP_038045204.1"/>
    <property type="gene ID" value="LOC119719786"/>
</dbReference>
<evidence type="ECO:0000313" key="5">
    <source>
        <dbReference type="Proteomes" id="UP000887568"/>
    </source>
</evidence>
<feature type="region of interest" description="Disordered" evidence="3">
    <location>
        <begin position="254"/>
        <end position="277"/>
    </location>
</feature>
<dbReference type="Gene3D" id="3.80.10.10">
    <property type="entry name" value="Ribonuclease Inhibitor"/>
    <property type="match status" value="1"/>
</dbReference>
<proteinExistence type="predicted"/>
<evidence type="ECO:0000256" key="2">
    <source>
        <dbReference type="ARBA" id="ARBA00022737"/>
    </source>
</evidence>
<evidence type="ECO:0000256" key="3">
    <source>
        <dbReference type="SAM" id="MobiDB-lite"/>
    </source>
</evidence>
<dbReference type="AlphaFoldDB" id="A0A913YZS7"/>
<feature type="compositionally biased region" description="Low complexity" evidence="3">
    <location>
        <begin position="7"/>
        <end position="18"/>
    </location>
</feature>
<dbReference type="PANTHER" id="PTHR15454:SF56">
    <property type="entry name" value="PROTEIN PHOSPHATASE 1 REGULATORY SUBUNIT 7-RELATED"/>
    <property type="match status" value="1"/>
</dbReference>
<dbReference type="SUPFAM" id="SSF52058">
    <property type="entry name" value="L domain-like"/>
    <property type="match status" value="1"/>
</dbReference>
<keyword evidence="2" id="KW-0677">Repeat</keyword>
<feature type="region of interest" description="Disordered" evidence="3">
    <location>
        <begin position="1"/>
        <end position="58"/>
    </location>
</feature>
<dbReference type="SMART" id="SM00365">
    <property type="entry name" value="LRR_SD22"/>
    <property type="match status" value="3"/>
</dbReference>
<dbReference type="PANTHER" id="PTHR15454">
    <property type="entry name" value="NISCHARIN RELATED"/>
    <property type="match status" value="1"/>
</dbReference>
<reference evidence="4" key="1">
    <citation type="submission" date="2022-11" db="UniProtKB">
        <authorList>
            <consortium name="EnsemblMetazoa"/>
        </authorList>
    </citation>
    <scope>IDENTIFICATION</scope>
</reference>
<feature type="region of interest" description="Disordered" evidence="3">
    <location>
        <begin position="311"/>
        <end position="354"/>
    </location>
</feature>
<organism evidence="4 5">
    <name type="scientific">Patiria miniata</name>
    <name type="common">Bat star</name>
    <name type="synonym">Asterina miniata</name>
    <dbReference type="NCBI Taxonomy" id="46514"/>
    <lineage>
        <taxon>Eukaryota</taxon>
        <taxon>Metazoa</taxon>
        <taxon>Echinodermata</taxon>
        <taxon>Eleutherozoa</taxon>
        <taxon>Asterozoa</taxon>
        <taxon>Asteroidea</taxon>
        <taxon>Valvatacea</taxon>
        <taxon>Valvatida</taxon>
        <taxon>Asterinidae</taxon>
        <taxon>Patiria</taxon>
    </lineage>
</organism>
<dbReference type="PROSITE" id="PS51450">
    <property type="entry name" value="LRR"/>
    <property type="match status" value="3"/>
</dbReference>
<protein>
    <recommendedName>
        <fullName evidence="6">Leucine-rich repeat-containing protein 46</fullName>
    </recommendedName>
</protein>
<dbReference type="InterPro" id="IPR001611">
    <property type="entry name" value="Leu-rich_rpt"/>
</dbReference>
<keyword evidence="1" id="KW-0433">Leucine-rich repeat</keyword>
<feature type="compositionally biased region" description="Polar residues" evidence="3">
    <location>
        <begin position="314"/>
        <end position="329"/>
    </location>
</feature>
<dbReference type="OMA" id="FHDVTCG"/>
<evidence type="ECO:0000256" key="1">
    <source>
        <dbReference type="ARBA" id="ARBA00022614"/>
    </source>
</evidence>
<accession>A0A913YZS7</accession>
<dbReference type="GeneID" id="119719786"/>
<evidence type="ECO:0000313" key="4">
    <source>
        <dbReference type="EnsemblMetazoa" id="XP_038045204.1"/>
    </source>
</evidence>
<keyword evidence="5" id="KW-1185">Reference proteome</keyword>
<name>A0A913YZS7_PATMI</name>
<dbReference type="RefSeq" id="XP_038045204.1">
    <property type="nucleotide sequence ID" value="XM_038189276.1"/>
</dbReference>
<dbReference type="OrthoDB" id="7451790at2759"/>
<dbReference type="GO" id="GO:0005737">
    <property type="term" value="C:cytoplasm"/>
    <property type="evidence" value="ECO:0007669"/>
    <property type="project" value="TreeGrafter"/>
</dbReference>